<dbReference type="RefSeq" id="WP_284301557.1">
    <property type="nucleotide sequence ID" value="NZ_BSVA01000001.1"/>
</dbReference>
<keyword evidence="1" id="KW-0472">Membrane</keyword>
<accession>A0ABQ6JZ62</accession>
<evidence type="ECO:0000313" key="2">
    <source>
        <dbReference type="EMBL" id="GMA92791.1"/>
    </source>
</evidence>
<name>A0ABQ6JZ62_9MICO</name>
<gene>
    <name evidence="2" type="ORF">GCM10025869_33200</name>
</gene>
<sequence>METPHYPSAYRERWYVVVLAALLGLLAAAAISAVLPRSYEATSTLFLRVDSPIRASSSAPSSPWRA</sequence>
<protein>
    <recommendedName>
        <fullName evidence="4">Polysaccharide chain length determinant N-terminal domain-containing protein</fullName>
    </recommendedName>
</protein>
<evidence type="ECO:0000256" key="1">
    <source>
        <dbReference type="SAM" id="Phobius"/>
    </source>
</evidence>
<proteinExistence type="predicted"/>
<dbReference type="EMBL" id="BSVA01000001">
    <property type="protein sequence ID" value="GMA92791.1"/>
    <property type="molecule type" value="Genomic_DNA"/>
</dbReference>
<evidence type="ECO:0000313" key="3">
    <source>
        <dbReference type="Proteomes" id="UP001157069"/>
    </source>
</evidence>
<evidence type="ECO:0008006" key="4">
    <source>
        <dbReference type="Google" id="ProtNLM"/>
    </source>
</evidence>
<keyword evidence="1" id="KW-1133">Transmembrane helix</keyword>
<reference evidence="3" key="1">
    <citation type="journal article" date="2019" name="Int. J. Syst. Evol. Microbiol.">
        <title>The Global Catalogue of Microorganisms (GCM) 10K type strain sequencing project: providing services to taxonomists for standard genome sequencing and annotation.</title>
        <authorList>
            <consortium name="The Broad Institute Genomics Platform"/>
            <consortium name="The Broad Institute Genome Sequencing Center for Infectious Disease"/>
            <person name="Wu L."/>
            <person name="Ma J."/>
        </authorList>
    </citation>
    <scope>NUCLEOTIDE SEQUENCE [LARGE SCALE GENOMIC DNA]</scope>
    <source>
        <strain evidence="3">NBRC 108755</strain>
    </source>
</reference>
<comment type="caution">
    <text evidence="2">The sequence shown here is derived from an EMBL/GenBank/DDBJ whole genome shotgun (WGS) entry which is preliminary data.</text>
</comment>
<dbReference type="Proteomes" id="UP001157069">
    <property type="component" value="Unassembled WGS sequence"/>
</dbReference>
<keyword evidence="1" id="KW-0812">Transmembrane</keyword>
<feature type="transmembrane region" description="Helical" evidence="1">
    <location>
        <begin position="14"/>
        <end position="35"/>
    </location>
</feature>
<keyword evidence="3" id="KW-1185">Reference proteome</keyword>
<organism evidence="2 3">
    <name type="scientific">Homoserinibacter gongjuensis</name>
    <dbReference type="NCBI Taxonomy" id="1162968"/>
    <lineage>
        <taxon>Bacteria</taxon>
        <taxon>Bacillati</taxon>
        <taxon>Actinomycetota</taxon>
        <taxon>Actinomycetes</taxon>
        <taxon>Micrococcales</taxon>
        <taxon>Microbacteriaceae</taxon>
        <taxon>Homoserinibacter</taxon>
    </lineage>
</organism>